<feature type="transmembrane region" description="Helical" evidence="2">
    <location>
        <begin position="55"/>
        <end position="73"/>
    </location>
</feature>
<evidence type="ECO:0000256" key="1">
    <source>
        <dbReference type="SAM" id="MobiDB-lite"/>
    </source>
</evidence>
<organism evidence="3 4">
    <name type="scientific">Qipengyuania polymorpha</name>
    <dbReference type="NCBI Taxonomy" id="2867234"/>
    <lineage>
        <taxon>Bacteria</taxon>
        <taxon>Pseudomonadati</taxon>
        <taxon>Pseudomonadota</taxon>
        <taxon>Alphaproteobacteria</taxon>
        <taxon>Sphingomonadales</taxon>
        <taxon>Erythrobacteraceae</taxon>
        <taxon>Qipengyuania</taxon>
    </lineage>
</organism>
<gene>
    <name evidence="3" type="ORF">K3152_13740</name>
</gene>
<dbReference type="SUPFAM" id="SSF103032">
    <property type="entry name" value="Hypothetical protein YwqG"/>
    <property type="match status" value="2"/>
</dbReference>
<keyword evidence="2" id="KW-0812">Transmembrane</keyword>
<name>A0ABS7J489_9SPHN</name>
<dbReference type="InterPro" id="IPR015315">
    <property type="entry name" value="DUF1963"/>
</dbReference>
<evidence type="ECO:0000313" key="4">
    <source>
        <dbReference type="Proteomes" id="UP000783253"/>
    </source>
</evidence>
<dbReference type="EMBL" id="JAIGNK010000005">
    <property type="protein sequence ID" value="MBX7459311.1"/>
    <property type="molecule type" value="Genomic_DNA"/>
</dbReference>
<dbReference type="Proteomes" id="UP000783253">
    <property type="component" value="Unassembled WGS sequence"/>
</dbReference>
<comment type="caution">
    <text evidence="3">The sequence shown here is derived from an EMBL/GenBank/DDBJ whole genome shotgun (WGS) entry which is preliminary data.</text>
</comment>
<keyword evidence="2" id="KW-1133">Transmembrane helix</keyword>
<dbReference type="InterPro" id="IPR035948">
    <property type="entry name" value="YwqG-like_sf"/>
</dbReference>
<evidence type="ECO:0000313" key="3">
    <source>
        <dbReference type="EMBL" id="MBX7459311.1"/>
    </source>
</evidence>
<protein>
    <submittedName>
        <fullName evidence="3">DUF1963 domain-containing protein</fullName>
    </submittedName>
</protein>
<dbReference type="PANTHER" id="PTHR36436">
    <property type="entry name" value="SLL5081 PROTEIN"/>
    <property type="match status" value="1"/>
</dbReference>
<sequence length="607" mass="66947">MKAGSAVALFCICLAVMVWHVPIEGEAATGKGEMARALVNAIFVPVVDAFGREPVVIVLGIIAFFGVLVRLGIGLPQFSMPSIPKPSFTSPDPVPEAISRKRALSGVANLETGSPPPPPPPPPPPLQDQPDTGHSGLLLPLEVRLGERRPTQEELKRAFPAFEGDIPDELVDRAFAMAEERIRKATPHGKRVDPIAIVRKAREKDRDWSGDRSHFGGLPRLGHAEWPRSAKGVPLPFVAQIDLAEVAAANPDTPLPQSGSLAFFINDGAVIHVPEGDFPITPAPHDLPPAYAEDDCPLPEHASHISHQAFPFWPVDLMRLALPQDLPDPCDDYEIIEEIETAQFAALDRLVPGRGYAFTAGSYDQERTAGLDTMWWYGADLLLRQLRTSLAGVPRRIQSQYDSIAASRDYQRRLAAEPQPSAAKIASAEATEENYRSAIPKIEEKGRELADFIGHFEQFVEGRDPWSEMRPEETQILGEAMREVQDNFSEICGFHVAYRMEDLRSASIRRMMTGNHAAVSALPDEVLAYLNGGYRRPSQAMHQMFGVGASPQDGIYAHMSDHLLLQITYDDLPEFRFGDMGVYHFWISPDDLAAGNWHKAELTFECS</sequence>
<dbReference type="RefSeq" id="WP_221574699.1">
    <property type="nucleotide sequence ID" value="NZ_JAIGNK010000005.1"/>
</dbReference>
<dbReference type="Gene3D" id="2.30.320.10">
    <property type="entry name" value="YwqG-like"/>
    <property type="match status" value="2"/>
</dbReference>
<feature type="compositionally biased region" description="Pro residues" evidence="1">
    <location>
        <begin position="114"/>
        <end position="127"/>
    </location>
</feature>
<feature type="region of interest" description="Disordered" evidence="1">
    <location>
        <begin position="108"/>
        <end position="136"/>
    </location>
</feature>
<dbReference type="PANTHER" id="PTHR36436:SF6">
    <property type="entry name" value="SLL5081 PROTEIN"/>
    <property type="match status" value="1"/>
</dbReference>
<accession>A0ABS7J489</accession>
<proteinExistence type="predicted"/>
<keyword evidence="4" id="KW-1185">Reference proteome</keyword>
<keyword evidence="2" id="KW-0472">Membrane</keyword>
<reference evidence="3 4" key="1">
    <citation type="submission" date="2021-08" db="EMBL/GenBank/DDBJ databases">
        <title>Comparative Genomics Analysis of the Genus Qipengyuania Reveals Extensive Genetic Diversity and Metabolic Versatility, Including the Description of Fifteen Novel Species.</title>
        <authorList>
            <person name="Liu Y."/>
        </authorList>
    </citation>
    <scope>NUCLEOTIDE SEQUENCE [LARGE SCALE GENOMIC DNA]</scope>
    <source>
        <strain evidence="3 4">1NDH17</strain>
    </source>
</reference>
<evidence type="ECO:0000256" key="2">
    <source>
        <dbReference type="SAM" id="Phobius"/>
    </source>
</evidence>
<dbReference type="Pfam" id="PF09234">
    <property type="entry name" value="DUF1963"/>
    <property type="match status" value="2"/>
</dbReference>